<dbReference type="Gene3D" id="3.30.70.330">
    <property type="match status" value="3"/>
</dbReference>
<dbReference type="Pfam" id="PF00076">
    <property type="entry name" value="RRM_1"/>
    <property type="match status" value="2"/>
</dbReference>
<proteinExistence type="predicted"/>
<dbReference type="eggNOG" id="KOG0118">
    <property type="taxonomic scope" value="Eukaryota"/>
</dbReference>
<evidence type="ECO:0000256" key="2">
    <source>
        <dbReference type="ARBA" id="ARBA00022884"/>
    </source>
</evidence>
<dbReference type="SUPFAM" id="SSF54928">
    <property type="entry name" value="RNA-binding domain, RBD"/>
    <property type="match status" value="3"/>
</dbReference>
<dbReference type="PANTHER" id="PTHR47640:SF10">
    <property type="entry name" value="TRNA SELENOCYSTEINE 1-ASSOCIATED PROTEIN 1-RELATED"/>
    <property type="match status" value="1"/>
</dbReference>
<gene>
    <name evidence="6" type="ORF">WG66_4069</name>
</gene>
<dbReference type="InterPro" id="IPR050825">
    <property type="entry name" value="RBM42_RBP45_47-like"/>
</dbReference>
<evidence type="ECO:0000313" key="7">
    <source>
        <dbReference type="Proteomes" id="UP000054988"/>
    </source>
</evidence>
<dbReference type="CDD" id="cd12346">
    <property type="entry name" value="RRM3_NGR1_NAM8_like"/>
    <property type="match status" value="1"/>
</dbReference>
<accession>A0A0W0G440</accession>
<keyword evidence="2 3" id="KW-0694">RNA-binding</keyword>
<dbReference type="GO" id="GO:0005829">
    <property type="term" value="C:cytosol"/>
    <property type="evidence" value="ECO:0007669"/>
    <property type="project" value="TreeGrafter"/>
</dbReference>
<feature type="region of interest" description="Disordered" evidence="4">
    <location>
        <begin position="614"/>
        <end position="633"/>
    </location>
</feature>
<dbReference type="PANTHER" id="PTHR47640">
    <property type="entry name" value="TRNA SELENOCYSTEINE 1-ASSOCIATED PROTEIN 1-RELATED-RELATED"/>
    <property type="match status" value="1"/>
</dbReference>
<feature type="compositionally biased region" description="Polar residues" evidence="4">
    <location>
        <begin position="450"/>
        <end position="480"/>
    </location>
</feature>
<dbReference type="InterPro" id="IPR012677">
    <property type="entry name" value="Nucleotide-bd_a/b_plait_sf"/>
</dbReference>
<dbReference type="AlphaFoldDB" id="A0A0W0G440"/>
<dbReference type="InterPro" id="IPR000504">
    <property type="entry name" value="RRM_dom"/>
</dbReference>
<reference evidence="6 7" key="1">
    <citation type="submission" date="2015-12" db="EMBL/GenBank/DDBJ databases">
        <title>Draft genome sequence of Moniliophthora roreri, the causal agent of frosty pod rot of cacao.</title>
        <authorList>
            <person name="Aime M.C."/>
            <person name="Diaz-Valderrama J.R."/>
            <person name="Kijpornyongpan T."/>
            <person name="Phillips-Mora W."/>
        </authorList>
    </citation>
    <scope>NUCLEOTIDE SEQUENCE [LARGE SCALE GENOMIC DNA]</scope>
    <source>
        <strain evidence="6 7">MCA 2952</strain>
    </source>
</reference>
<evidence type="ECO:0000256" key="3">
    <source>
        <dbReference type="PROSITE-ProRule" id="PRU00176"/>
    </source>
</evidence>
<organism evidence="6 7">
    <name type="scientific">Moniliophthora roreri</name>
    <name type="common">Frosty pod rot fungus</name>
    <name type="synonym">Monilia roreri</name>
    <dbReference type="NCBI Taxonomy" id="221103"/>
    <lineage>
        <taxon>Eukaryota</taxon>
        <taxon>Fungi</taxon>
        <taxon>Dikarya</taxon>
        <taxon>Basidiomycota</taxon>
        <taxon>Agaricomycotina</taxon>
        <taxon>Agaricomycetes</taxon>
        <taxon>Agaricomycetidae</taxon>
        <taxon>Agaricales</taxon>
        <taxon>Marasmiineae</taxon>
        <taxon>Marasmiaceae</taxon>
        <taxon>Moniliophthora</taxon>
    </lineage>
</organism>
<dbReference type="InterPro" id="IPR035979">
    <property type="entry name" value="RBD_domain_sf"/>
</dbReference>
<keyword evidence="1" id="KW-0677">Repeat</keyword>
<dbReference type="Proteomes" id="UP000054988">
    <property type="component" value="Unassembled WGS sequence"/>
</dbReference>
<dbReference type="SMART" id="SM00360">
    <property type="entry name" value="RRM"/>
    <property type="match status" value="2"/>
</dbReference>
<protein>
    <recommendedName>
        <fullName evidence="5">RRM domain-containing protein</fullName>
    </recommendedName>
</protein>
<evidence type="ECO:0000313" key="6">
    <source>
        <dbReference type="EMBL" id="KTB43356.1"/>
    </source>
</evidence>
<dbReference type="GO" id="GO:0003729">
    <property type="term" value="F:mRNA binding"/>
    <property type="evidence" value="ECO:0007669"/>
    <property type="project" value="InterPro"/>
</dbReference>
<evidence type="ECO:0000256" key="4">
    <source>
        <dbReference type="SAM" id="MobiDB-lite"/>
    </source>
</evidence>
<sequence>MFPDSHNVTGPPLSAATCSSSSSSNEFRTLIWRGLEPWMDEEYVKQVCVVMGWEPSSIKVPSSADPNNNNPGYCLLTFSSQDKASSVLSKIKTSSTPPVLPNSNKSFQMDFAISPQNPMPFVQTQPLLQQAQIQYPTEYSIFVGDLALEVSNSDLVAVFRNPVLGLRNDREPKFIRPFLSCKSAKIMLDPVTGISKGYGFVRFTDESDQQRALIEMHGLYCLSRPMRISAATTKPKPLSITSAPFQANQLLQGVSGPFTFMPTLSTNGVNDASVPAPPSQRPISISYNSIENSSQQPKNAVADFTEESWKHHTQARAILGNLIGPNGEQLSNTDPYNTTVFVGGLSPLINEDTLKTFFAPFGEIHYVKVPIGKNCGFVQFVRKADAQRAIEGMQGFPIAGSRIRLSWGRSQYKAAQAAAQAAHAAAVLSQSTFEPSSAFAPSSSIPPASVLQSVPNANSSPSPTSGHFHGPQSSTQQGPQTGIDLGSLTQEQAIHLLRALGVGAYPASPPVSQKSQDTPVVNHLEMHHLPSAGLFAEETLRAAHLASREDVVGGHRLGFNGSGSAHDPDGTPTGIALYGRNSGKQNEHLQHQLSHAYDLDLSLANLNLNDSRNILRPLDSTSSPPTCGPLHKA</sequence>
<feature type="region of interest" description="Disordered" evidence="4">
    <location>
        <begin position="1"/>
        <end position="21"/>
    </location>
</feature>
<comment type="caution">
    <text evidence="6">The sequence shown here is derived from an EMBL/GenBank/DDBJ whole genome shotgun (WGS) entry which is preliminary data.</text>
</comment>
<feature type="domain" description="RRM" evidence="5">
    <location>
        <begin position="338"/>
        <end position="410"/>
    </location>
</feature>
<feature type="region of interest" description="Disordered" evidence="4">
    <location>
        <begin position="450"/>
        <end position="483"/>
    </location>
</feature>
<dbReference type="EMBL" id="LATX01001184">
    <property type="protein sequence ID" value="KTB43356.1"/>
    <property type="molecule type" value="Genomic_DNA"/>
</dbReference>
<name>A0A0W0G440_MONRR</name>
<feature type="domain" description="RRM" evidence="5">
    <location>
        <begin position="139"/>
        <end position="233"/>
    </location>
</feature>
<dbReference type="PROSITE" id="PS50102">
    <property type="entry name" value="RRM"/>
    <property type="match status" value="2"/>
</dbReference>
<evidence type="ECO:0000256" key="1">
    <source>
        <dbReference type="ARBA" id="ARBA00022737"/>
    </source>
</evidence>
<evidence type="ECO:0000259" key="5">
    <source>
        <dbReference type="PROSITE" id="PS50102"/>
    </source>
</evidence>